<comment type="subcellular location">
    <subcellularLocation>
        <location evidence="1 11">Mitochondrion inner membrane</location>
        <topology evidence="1 11">Single-pass membrane protein</topology>
    </subcellularLocation>
</comment>
<dbReference type="AlphaFoldDB" id="A0A086TBH1"/>
<dbReference type="STRING" id="857340.A0A086TBH1"/>
<evidence type="ECO:0000256" key="2">
    <source>
        <dbReference type="ARBA" id="ARBA00010320"/>
    </source>
</evidence>
<evidence type="ECO:0000256" key="10">
    <source>
        <dbReference type="PROSITE-ProRule" id="PRU00176"/>
    </source>
</evidence>
<comment type="caution">
    <text evidence="13">The sequence shown here is derived from an EMBL/GenBank/DDBJ whole genome shotgun (WGS) entry which is preliminary data.</text>
</comment>
<dbReference type="PANTHER" id="PTHR32198">
    <property type="entry name" value="MITOCHONDRIAL ESCAPE PROTEIN 2"/>
    <property type="match status" value="1"/>
</dbReference>
<dbReference type="InterPro" id="IPR039627">
    <property type="entry name" value="Yme2_C"/>
</dbReference>
<feature type="domain" description="RRM" evidence="12">
    <location>
        <begin position="136"/>
        <end position="228"/>
    </location>
</feature>
<name>A0A086TBH1_HAPC1</name>
<dbReference type="HOGENOM" id="CLU_007861_0_0_1"/>
<dbReference type="GO" id="GO:0005743">
    <property type="term" value="C:mitochondrial inner membrane"/>
    <property type="evidence" value="ECO:0007669"/>
    <property type="project" value="UniProtKB-SubCell"/>
</dbReference>
<accession>A0A086TBH1</accession>
<evidence type="ECO:0000256" key="9">
    <source>
        <dbReference type="ARBA" id="ARBA00025276"/>
    </source>
</evidence>
<keyword evidence="6" id="KW-1133">Transmembrane helix</keyword>
<dbReference type="PROSITE" id="PS50102">
    <property type="entry name" value="RRM"/>
    <property type="match status" value="1"/>
</dbReference>
<dbReference type="InterPro" id="IPR034260">
    <property type="entry name" value="Yme2_RRM"/>
</dbReference>
<sequence>MSGAGELNCVCGDLFPIKLSSLLNRVWHTDRDMAQLLERFESSSLGILDPIRLVKAAIPGDVSMKVTEILPRLKDGGAFVKFRHDPSLDPLKAEETLVAKLQEKPLKPWFNPFRGIKARLVRGTPWLEDLHRYPTSLLRVEFVPPDPGTQPEELSEEILYSLFRKYGKIADIVPQPQDNKTSPRYAHLGFPLTRDAIMARNCMHGFIVDETLGGGKNGTRLRLSYQKRVKPHSIWNWLTSHPRIVVPVVAALIAGISVIIFDPIRQFFIKAHIQHSLRFTESRVYKWFKTQTDSFKITGRHKQHEDFSTVWHHRRELIEQLRAWLEDNSDTFIVVTGPRGSGKMGLVMDQSLEGRKNVLSIDCRPIVEARGESGTISRLAAAVGYRPVFSWANSMSSLIDLAVQSTTGVKAGFSETLESQLNKILYTTTAALQDVSLAGRSKKDKDANLSDDAYLEAHPEKRPVVVIDNFLHKAENKGIVYEKVAEWAASVVQNNVAHVIFLTNDLSYTKPLTKALPDRVMRTISLGDLEPDIAKQFVISRLGDGIRSDDKDKESHETTQPQKTDLTGLDESIETLGGRLTDLEFLSRRILTGQTPKQAVDEIVHENATDIVKMFLLGKASEEGRKWSTQQAWLLIKSLAEKPVLQYNSVLLSSTFSSSLTPAAKDGELALESLASSDLISIKFHQGHPQTIEAGKPLNQAAFAVLLTDRVLKASMDLAVLKETAKVEAKSIETIENELALLAGLPNQTNETGNRLRYLLGKMDSSQTKISQLETEMARLKKILEQES</sequence>
<keyword evidence="5 11" id="KW-0999">Mitochondrion inner membrane</keyword>
<proteinExistence type="inferred from homology"/>
<dbReference type="PANTHER" id="PTHR32198:SF2">
    <property type="entry name" value="MITOCHONDRIAL ESCAPE PROTEIN 2"/>
    <property type="match status" value="1"/>
</dbReference>
<keyword evidence="4" id="KW-0812">Transmembrane</keyword>
<evidence type="ECO:0000256" key="8">
    <source>
        <dbReference type="ARBA" id="ARBA00023136"/>
    </source>
</evidence>
<dbReference type="GO" id="GO:0003723">
    <property type="term" value="F:RNA binding"/>
    <property type="evidence" value="ECO:0007669"/>
    <property type="project" value="UniProtKB-UniRule"/>
</dbReference>
<dbReference type="GO" id="GO:0006397">
    <property type="term" value="P:mRNA processing"/>
    <property type="evidence" value="ECO:0007669"/>
    <property type="project" value="UniProtKB-UniRule"/>
</dbReference>
<keyword evidence="11" id="KW-0507">mRNA processing</keyword>
<dbReference type="SUPFAM" id="SSF52540">
    <property type="entry name" value="P-loop containing nucleoside triphosphate hydrolases"/>
    <property type="match status" value="1"/>
</dbReference>
<keyword evidence="14" id="KW-1185">Reference proteome</keyword>
<evidence type="ECO:0000313" key="14">
    <source>
        <dbReference type="Proteomes" id="UP000029964"/>
    </source>
</evidence>
<organism evidence="13 14">
    <name type="scientific">Hapsidospora chrysogenum (strain ATCC 11550 / CBS 779.69 / DSM 880 / IAM 14645 / JCM 23072 / IMI 49137)</name>
    <name type="common">Acremonium chrysogenum</name>
    <dbReference type="NCBI Taxonomy" id="857340"/>
    <lineage>
        <taxon>Eukaryota</taxon>
        <taxon>Fungi</taxon>
        <taxon>Dikarya</taxon>
        <taxon>Ascomycota</taxon>
        <taxon>Pezizomycotina</taxon>
        <taxon>Sordariomycetes</taxon>
        <taxon>Hypocreomycetidae</taxon>
        <taxon>Hypocreales</taxon>
        <taxon>Bionectriaceae</taxon>
        <taxon>Hapsidospora</taxon>
    </lineage>
</organism>
<comment type="similarity">
    <text evidence="2 11">Belongs to the YME2 family.</text>
</comment>
<dbReference type="SUPFAM" id="SSF54928">
    <property type="entry name" value="RNA-binding domain, RBD"/>
    <property type="match status" value="1"/>
</dbReference>
<evidence type="ECO:0000256" key="11">
    <source>
        <dbReference type="RuleBase" id="RU367108"/>
    </source>
</evidence>
<evidence type="ECO:0000256" key="1">
    <source>
        <dbReference type="ARBA" id="ARBA00004434"/>
    </source>
</evidence>
<dbReference type="InterPro" id="IPR035979">
    <property type="entry name" value="RBD_domain_sf"/>
</dbReference>
<evidence type="ECO:0000313" key="13">
    <source>
        <dbReference type="EMBL" id="KFH46703.1"/>
    </source>
</evidence>
<keyword evidence="7 11" id="KW-0496">Mitochondrion</keyword>
<keyword evidence="8" id="KW-0472">Membrane</keyword>
<keyword evidence="10 11" id="KW-0694">RNA-binding</keyword>
<dbReference type="InterPro" id="IPR027417">
    <property type="entry name" value="P-loop_NTPase"/>
</dbReference>
<dbReference type="InterPro" id="IPR000504">
    <property type="entry name" value="RRM_dom"/>
</dbReference>
<dbReference type="OrthoDB" id="10267654at2759"/>
<gene>
    <name evidence="13" type="ORF">ACRE_023800</name>
</gene>
<evidence type="ECO:0000256" key="7">
    <source>
        <dbReference type="ARBA" id="ARBA00023128"/>
    </source>
</evidence>
<dbReference type="CDD" id="cd12433">
    <property type="entry name" value="RRM_Yme2p_like"/>
    <property type="match status" value="1"/>
</dbReference>
<dbReference type="InterPro" id="IPR018850">
    <property type="entry name" value="Mt_escape_2_C"/>
</dbReference>
<dbReference type="Pfam" id="PF00076">
    <property type="entry name" value="RRM_1"/>
    <property type="match status" value="1"/>
</dbReference>
<dbReference type="Pfam" id="PF10443">
    <property type="entry name" value="RNA12"/>
    <property type="match status" value="1"/>
</dbReference>
<reference evidence="14" key="1">
    <citation type="journal article" date="2014" name="Genome Announc.">
        <title>Genome sequence and annotation of Acremonium chrysogenum, producer of the beta-lactam antibiotic cephalosporin C.</title>
        <authorList>
            <person name="Terfehr D."/>
            <person name="Dahlmann T.A."/>
            <person name="Specht T."/>
            <person name="Zadra I."/>
            <person name="Kuernsteiner H."/>
            <person name="Kueck U."/>
        </authorList>
    </citation>
    <scope>NUCLEOTIDE SEQUENCE [LARGE SCALE GENOMIC DNA]</scope>
    <source>
        <strain evidence="14">ATCC 11550 / CBS 779.69 / DSM 880 / IAM 14645 / JCM 23072 / IMI 49137</strain>
    </source>
</reference>
<evidence type="ECO:0000256" key="4">
    <source>
        <dbReference type="ARBA" id="ARBA00022692"/>
    </source>
</evidence>
<protein>
    <recommendedName>
        <fullName evidence="3 11">Mitochondrial escape protein 2</fullName>
    </recommendedName>
</protein>
<dbReference type="EMBL" id="JPKY01000016">
    <property type="protein sequence ID" value="KFH46703.1"/>
    <property type="molecule type" value="Genomic_DNA"/>
</dbReference>
<evidence type="ECO:0000256" key="5">
    <source>
        <dbReference type="ARBA" id="ARBA00022792"/>
    </source>
</evidence>
<evidence type="ECO:0000259" key="12">
    <source>
        <dbReference type="PROSITE" id="PS50102"/>
    </source>
</evidence>
<evidence type="ECO:0000256" key="3">
    <source>
        <dbReference type="ARBA" id="ARBA00020222"/>
    </source>
</evidence>
<evidence type="ECO:0000256" key="6">
    <source>
        <dbReference type="ARBA" id="ARBA00022989"/>
    </source>
</evidence>
<comment type="function">
    <text evidence="9 11">Plays a role in maintaining the mitochondrial genome and in controlling the mtDNA escape. Involved in the regulation of mtDNA nucleotide structure and number. May have a dispensable role in early maturation of pre-rRNA.</text>
</comment>
<dbReference type="Gene3D" id="3.40.50.300">
    <property type="entry name" value="P-loop containing nucleotide triphosphate hydrolases"/>
    <property type="match status" value="1"/>
</dbReference>
<dbReference type="Proteomes" id="UP000029964">
    <property type="component" value="Unassembled WGS sequence"/>
</dbReference>